<dbReference type="AlphaFoldDB" id="A0A2U8FLF6"/>
<name>A0A2U8FLF6_9PAST</name>
<dbReference type="Pfam" id="PF01075">
    <property type="entry name" value="Glyco_transf_9"/>
    <property type="match status" value="1"/>
</dbReference>
<reference evidence="4" key="1">
    <citation type="submission" date="2018-05" db="EMBL/GenBank/DDBJ databases">
        <title>Complete genome sequence of Actinobacillus porcitonsillarum reference strain 9953L55 (CCUG 46996).</title>
        <authorList>
            <person name="Dona V."/>
            <person name="Perreten V."/>
        </authorList>
    </citation>
    <scope>NUCLEOTIDE SEQUENCE [LARGE SCALE GENOMIC DNA]</scope>
    <source>
        <strain evidence="4">9953L55</strain>
    </source>
</reference>
<keyword evidence="4" id="KW-1185">Reference proteome</keyword>
<dbReference type="Proteomes" id="UP000244920">
    <property type="component" value="Chromosome"/>
</dbReference>
<evidence type="ECO:0000256" key="2">
    <source>
        <dbReference type="ARBA" id="ARBA00022679"/>
    </source>
</evidence>
<accession>A0A2U8FLF6</accession>
<dbReference type="EMBL" id="CP029206">
    <property type="protein sequence ID" value="AWI51174.1"/>
    <property type="molecule type" value="Genomic_DNA"/>
</dbReference>
<protein>
    <submittedName>
        <fullName evidence="3">Heptosyltransferase</fullName>
    </submittedName>
</protein>
<dbReference type="InterPro" id="IPR002201">
    <property type="entry name" value="Glyco_trans_9"/>
</dbReference>
<gene>
    <name evidence="3" type="ORF">DDU33_06640</name>
</gene>
<dbReference type="GO" id="GO:0008713">
    <property type="term" value="F:ADP-heptose-lipopolysaccharide heptosyltransferase activity"/>
    <property type="evidence" value="ECO:0007669"/>
    <property type="project" value="TreeGrafter"/>
</dbReference>
<keyword evidence="2 3" id="KW-0808">Transferase</keyword>
<dbReference type="RefSeq" id="WP_108923921.1">
    <property type="nucleotide sequence ID" value="NZ_CP029206.1"/>
</dbReference>
<dbReference type="KEGG" id="apor:DDU33_06640"/>
<evidence type="ECO:0000313" key="4">
    <source>
        <dbReference type="Proteomes" id="UP000244920"/>
    </source>
</evidence>
<organism evidence="3 4">
    <name type="scientific">Actinobacillus porcitonsillarum</name>
    <dbReference type="NCBI Taxonomy" id="189834"/>
    <lineage>
        <taxon>Bacteria</taxon>
        <taxon>Pseudomonadati</taxon>
        <taxon>Pseudomonadota</taxon>
        <taxon>Gammaproteobacteria</taxon>
        <taxon>Pasteurellales</taxon>
        <taxon>Pasteurellaceae</taxon>
        <taxon>Actinobacillus</taxon>
    </lineage>
</organism>
<dbReference type="SUPFAM" id="SSF53756">
    <property type="entry name" value="UDP-Glycosyltransferase/glycogen phosphorylase"/>
    <property type="match status" value="1"/>
</dbReference>
<dbReference type="Gene3D" id="3.40.50.2000">
    <property type="entry name" value="Glycogen Phosphorylase B"/>
    <property type="match status" value="2"/>
</dbReference>
<dbReference type="GO" id="GO:0005829">
    <property type="term" value="C:cytosol"/>
    <property type="evidence" value="ECO:0007669"/>
    <property type="project" value="TreeGrafter"/>
</dbReference>
<dbReference type="GO" id="GO:0009244">
    <property type="term" value="P:lipopolysaccharide core region biosynthetic process"/>
    <property type="evidence" value="ECO:0007669"/>
    <property type="project" value="TreeGrafter"/>
</dbReference>
<evidence type="ECO:0000313" key="3">
    <source>
        <dbReference type="EMBL" id="AWI51174.1"/>
    </source>
</evidence>
<evidence type="ECO:0000256" key="1">
    <source>
        <dbReference type="ARBA" id="ARBA00022676"/>
    </source>
</evidence>
<dbReference type="PANTHER" id="PTHR30160:SF15">
    <property type="entry name" value="GLYCOSYLTRANSFERASE HI_0523-RELATED"/>
    <property type="match status" value="1"/>
</dbReference>
<dbReference type="PANTHER" id="PTHR30160">
    <property type="entry name" value="TETRAACYLDISACCHARIDE 4'-KINASE-RELATED"/>
    <property type="match status" value="1"/>
</dbReference>
<dbReference type="InterPro" id="IPR051199">
    <property type="entry name" value="LPS_LOS_Heptosyltrfase"/>
</dbReference>
<proteinExistence type="predicted"/>
<keyword evidence="1" id="KW-0328">Glycosyltransferase</keyword>
<sequence>MKKFIATLCSQRVQRKEIELRTLKSILFKPIGHAVGDSIVHLMHIMQIKNAFPQAKIGVFVTERNRAIYENADIVDELIEDHFSGYLSQRGKWELYLDFFPSFTTKSIILDAILKPKYVINFGKRDKKHYNLATVKNYDYAVEVPELTHFKEYLMYSPLASYLSPVANYYLKISNEAKEKVTKFWKNTNTVKILLNPQGSTRFLPAEELASLLENVKYAHVEYLMTNTAGSEAYFAKLPQLDNLHLAPKTSLFEYFALIDSADIVVAVDGGGVHIACACGKPLLAFYSNNEQTLHKWAPSPKEKVNCLTLIGKHEASDNNGTTGFNMTKAAEWLNDEILNITEQ</sequence>